<dbReference type="GO" id="GO:0120009">
    <property type="term" value="P:intermembrane lipid transfer"/>
    <property type="evidence" value="ECO:0007669"/>
    <property type="project" value="UniProtKB-ARBA"/>
</dbReference>
<dbReference type="SUPFAM" id="SSF144000">
    <property type="entry name" value="Oxysterol-binding protein-like"/>
    <property type="match status" value="1"/>
</dbReference>
<keyword evidence="6" id="KW-1185">Reference proteome</keyword>
<dbReference type="GO" id="GO:0032934">
    <property type="term" value="F:sterol binding"/>
    <property type="evidence" value="ECO:0007669"/>
    <property type="project" value="TreeGrafter"/>
</dbReference>
<dbReference type="InterPro" id="IPR018494">
    <property type="entry name" value="Oxysterol-bd_CS"/>
</dbReference>
<dbReference type="OMA" id="WYCISLY"/>
<dbReference type="RefSeq" id="XP_022655486.1">
    <property type="nucleotide sequence ID" value="XM_022799751.1"/>
</dbReference>
<dbReference type="GeneID" id="111248046"/>
<name>A0A7M7K4G2_VARDE</name>
<evidence type="ECO:0000256" key="2">
    <source>
        <dbReference type="ARBA" id="ARBA00023121"/>
    </source>
</evidence>
<dbReference type="Proteomes" id="UP000594260">
    <property type="component" value="Unplaced"/>
</dbReference>
<keyword evidence="4" id="KW-0445">Lipid transport</keyword>
<evidence type="ECO:0000256" key="1">
    <source>
        <dbReference type="ARBA" id="ARBA00008842"/>
    </source>
</evidence>
<dbReference type="PROSITE" id="PS01013">
    <property type="entry name" value="OSBP"/>
    <property type="match status" value="1"/>
</dbReference>
<dbReference type="AlphaFoldDB" id="A0A7M7K4G2"/>
<sequence length="472" mass="54118">MLKWLRAFLTRFRPHLGWRQSPAMSTGGETTESVKLESCDEFDSYSGTPWAGPSAMPANSNVKPLDNAEKGTKWGRDRLPHPQIEYRLSLWSILKKCCGKELYRLAMPVEINEPLSFLQRLAEIMEYSDLLEQAAAENDPVRRMQFVTAFAVASLSSNLERLRKPFNPILGETYELNRSNEASGCFRLVCEQVSHHPPISALYAESCRGTYEIDCNINPRLTFWGKSVEIKPHGSISVRFLKRANEIYKWNNVDCRIHNILIGKLYLEQCGEQVVDCKRTGLRCQIRYLSSKTTEDMHKIEGEMLDAGGKELLKLSGYWAKELFFSDNCRVPIWRAEPRPANSGEYYNFTSMAMALNEMPAKTAQKTTVTKHEGAPLKPSSVLACKMADLTAPARTDSRFRLDIRKLEKGDVEGAAEEKYRLEEKQRAARKARTDAGIEWKPLWFEKIGEERWTYRGEFWSRKTDSQLPDLF</sequence>
<dbReference type="GO" id="GO:0097038">
    <property type="term" value="C:perinuclear endoplasmic reticulum"/>
    <property type="evidence" value="ECO:0007669"/>
    <property type="project" value="TreeGrafter"/>
</dbReference>
<dbReference type="Pfam" id="PF01237">
    <property type="entry name" value="Oxysterol_BP"/>
    <property type="match status" value="2"/>
</dbReference>
<dbReference type="RefSeq" id="XP_022655487.1">
    <property type="nucleotide sequence ID" value="XM_022799752.1"/>
</dbReference>
<keyword evidence="2" id="KW-0446">Lipid-binding</keyword>
<keyword evidence="4" id="KW-0813">Transport</keyword>
<comment type="similarity">
    <text evidence="1 3">Belongs to the OSBP family.</text>
</comment>
<evidence type="ECO:0000313" key="6">
    <source>
        <dbReference type="Proteomes" id="UP000594260"/>
    </source>
</evidence>
<dbReference type="OrthoDB" id="416222at2759"/>
<reference evidence="5" key="1">
    <citation type="submission" date="2021-01" db="UniProtKB">
        <authorList>
            <consortium name="EnsemblMetazoa"/>
        </authorList>
    </citation>
    <scope>IDENTIFICATION</scope>
</reference>
<dbReference type="EnsemblMetazoa" id="XM_022799752">
    <property type="protein sequence ID" value="XP_022655487"/>
    <property type="gene ID" value="LOC111248046"/>
</dbReference>
<dbReference type="GO" id="GO:0005829">
    <property type="term" value="C:cytosol"/>
    <property type="evidence" value="ECO:0007669"/>
    <property type="project" value="TreeGrafter"/>
</dbReference>
<evidence type="ECO:0000256" key="3">
    <source>
        <dbReference type="RuleBase" id="RU003844"/>
    </source>
</evidence>
<dbReference type="Gene3D" id="3.30.70.3490">
    <property type="match status" value="1"/>
</dbReference>
<dbReference type="InParanoid" id="A0A7M7K4G2"/>
<dbReference type="PANTHER" id="PTHR10972:SF209">
    <property type="entry name" value="OXYSTEROL-BINDING PROTEIN"/>
    <property type="match status" value="1"/>
</dbReference>
<dbReference type="GO" id="GO:0005886">
    <property type="term" value="C:plasma membrane"/>
    <property type="evidence" value="ECO:0007669"/>
    <property type="project" value="TreeGrafter"/>
</dbReference>
<dbReference type="InterPro" id="IPR037239">
    <property type="entry name" value="OSBP_sf"/>
</dbReference>
<dbReference type="EnsemblMetazoa" id="XM_022799751">
    <property type="protein sequence ID" value="XP_022655486"/>
    <property type="gene ID" value="LOC111248046"/>
</dbReference>
<dbReference type="Gene3D" id="2.40.160.120">
    <property type="match status" value="1"/>
</dbReference>
<dbReference type="KEGG" id="vde:111248046"/>
<proteinExistence type="inferred from homology"/>
<dbReference type="InterPro" id="IPR000648">
    <property type="entry name" value="Oxysterol-bd"/>
</dbReference>
<dbReference type="FunFam" id="2.40.160.120:FF:000001">
    <property type="entry name" value="Oxysterol-binding protein"/>
    <property type="match status" value="1"/>
</dbReference>
<protein>
    <recommendedName>
        <fullName evidence="4">Oxysterol-binding protein</fullName>
    </recommendedName>
</protein>
<accession>A0A7M7K4G2</accession>
<dbReference type="PANTHER" id="PTHR10972">
    <property type="entry name" value="OXYSTEROL-BINDING PROTEIN-RELATED"/>
    <property type="match status" value="1"/>
</dbReference>
<evidence type="ECO:0000313" key="5">
    <source>
        <dbReference type="EnsemblMetazoa" id="XP_022655486"/>
    </source>
</evidence>
<evidence type="ECO:0000256" key="4">
    <source>
        <dbReference type="RuleBase" id="RU003845"/>
    </source>
</evidence>
<organism evidence="5 6">
    <name type="scientific">Varroa destructor</name>
    <name type="common">Honeybee mite</name>
    <dbReference type="NCBI Taxonomy" id="109461"/>
    <lineage>
        <taxon>Eukaryota</taxon>
        <taxon>Metazoa</taxon>
        <taxon>Ecdysozoa</taxon>
        <taxon>Arthropoda</taxon>
        <taxon>Chelicerata</taxon>
        <taxon>Arachnida</taxon>
        <taxon>Acari</taxon>
        <taxon>Parasitiformes</taxon>
        <taxon>Mesostigmata</taxon>
        <taxon>Gamasina</taxon>
        <taxon>Dermanyssoidea</taxon>
        <taxon>Varroidae</taxon>
        <taxon>Varroa</taxon>
    </lineage>
</organism>